<feature type="compositionally biased region" description="Polar residues" evidence="1">
    <location>
        <begin position="148"/>
        <end position="157"/>
    </location>
</feature>
<evidence type="ECO:0000313" key="2">
    <source>
        <dbReference type="EMBL" id="GAX84972.1"/>
    </source>
</evidence>
<dbReference type="EMBL" id="BEGY01000143">
    <property type="protein sequence ID" value="GAX84972.1"/>
    <property type="molecule type" value="Genomic_DNA"/>
</dbReference>
<feature type="compositionally biased region" description="Low complexity" evidence="1">
    <location>
        <begin position="265"/>
        <end position="278"/>
    </location>
</feature>
<organism evidence="2 3">
    <name type="scientific">Chlamydomonas eustigma</name>
    <dbReference type="NCBI Taxonomy" id="1157962"/>
    <lineage>
        <taxon>Eukaryota</taxon>
        <taxon>Viridiplantae</taxon>
        <taxon>Chlorophyta</taxon>
        <taxon>core chlorophytes</taxon>
        <taxon>Chlorophyceae</taxon>
        <taxon>CS clade</taxon>
        <taxon>Chlamydomonadales</taxon>
        <taxon>Chlamydomonadaceae</taxon>
        <taxon>Chlamydomonas</taxon>
    </lineage>
</organism>
<feature type="region of interest" description="Disordered" evidence="1">
    <location>
        <begin position="42"/>
        <end position="61"/>
    </location>
</feature>
<name>A0A250XPW6_9CHLO</name>
<feature type="region of interest" description="Disordered" evidence="1">
    <location>
        <begin position="352"/>
        <end position="371"/>
    </location>
</feature>
<feature type="compositionally biased region" description="Polar residues" evidence="1">
    <location>
        <begin position="118"/>
        <end position="135"/>
    </location>
</feature>
<proteinExistence type="predicted"/>
<feature type="region of interest" description="Disordered" evidence="1">
    <location>
        <begin position="240"/>
        <end position="279"/>
    </location>
</feature>
<evidence type="ECO:0000313" key="3">
    <source>
        <dbReference type="Proteomes" id="UP000232323"/>
    </source>
</evidence>
<comment type="caution">
    <text evidence="2">The sequence shown here is derived from an EMBL/GenBank/DDBJ whole genome shotgun (WGS) entry which is preliminary data.</text>
</comment>
<feature type="compositionally biased region" description="Polar residues" evidence="1">
    <location>
        <begin position="716"/>
        <end position="731"/>
    </location>
</feature>
<feature type="compositionally biased region" description="Low complexity" evidence="1">
    <location>
        <begin position="732"/>
        <end position="756"/>
    </location>
</feature>
<sequence>MMIVEIEKDVGQWQRTIVEAEALKRLLSVSQYVDVPWLNSESTSKAEEENQPAPPASCSDLRRPMDMFAATYEKFLKSLMEIKAIKEAQKFGTTSGKAPSSGLFMHLLSSPLLPSTSGQSTWATDRQPSQASGQLLPSPHSVAAAATDKNSTQQQMTVQTVRPSKFTATAGINRALPASTCRKHLYSLQRRDLTSLKAVLNRTSYGSSARKNTGKTWLKQPPPLLLAGFSSAADNYRARSKSRSSGAMTSVSAEGAKHLKRRNGSGDLTSSSAASGSLKLKKQRKAAAAAAGGLLSNIHMTTAAQEPLLGMGSFHQKDSSMVPGQHRLLLKHPNFLLTEASESIRDPAAHHLPTTQKQDHEVQQDNADSKSSRYLHSFALNETLHPEVPAGEYSQATLSAASHSSLLFTSQPQHLPGPSSIIPSRNSSHFGSFNPMHPQPLGGSFPYQTYGIMTMWPHMSIPDLNAVHVPLCFNQASMANPYPHNLPFSMDMAFGGSGMMSSFGMHPFPPQPLHFNPMVAASAAAFHDLSYATSAFGQSTRMLNGASNTTTLNPADLETMMASGMPPITPTTPQMLLSKLALQAPYWVVMLDYVAGAAGANTVQSKGLTNEAERMKAYRLPMTKSAVGRYYGQTVHSSAELVALMRGGQLQEQTLIAGVSGPTVPRLPLPSVHMRPMQMLLAMVKTGMPYPPLTLLAVQSGAGTLYSNLPPHQELSAASESPPARSNQTMMSAATSSTPTAAVTSASSPPSTPLAGSSSRAALLEYDVAALPCPLSWCCPRALFPSPGHLRNAWPLGTRMMKGSVPVPVLSSDDVHAANTCQKKKGTKQKKKGPMKHFLAFPAASEETWRKLVMRMMKWMHAWRPTKTRKELSVAAQYAADSCLNLLAATGPNVQWTCVMSYDRWGGWRTAGQRLSAERMLDMLLEGHIDEYTPVVCTEADLPFGTWLPTALLLPLGALVHMQDGVGARYQALSLKQSRLISEDEGLAVQTP</sequence>
<dbReference type="Proteomes" id="UP000232323">
    <property type="component" value="Unassembled WGS sequence"/>
</dbReference>
<feature type="region of interest" description="Disordered" evidence="1">
    <location>
        <begin position="116"/>
        <end position="157"/>
    </location>
</feature>
<gene>
    <name evidence="2" type="ORF">CEUSTIGMA_g12393.t1</name>
</gene>
<feature type="region of interest" description="Disordered" evidence="1">
    <location>
        <begin position="713"/>
        <end position="756"/>
    </location>
</feature>
<accession>A0A250XPW6</accession>
<feature type="compositionally biased region" description="Basic and acidic residues" evidence="1">
    <location>
        <begin position="357"/>
        <end position="371"/>
    </location>
</feature>
<evidence type="ECO:0000256" key="1">
    <source>
        <dbReference type="SAM" id="MobiDB-lite"/>
    </source>
</evidence>
<protein>
    <submittedName>
        <fullName evidence="2">Uncharacterized protein</fullName>
    </submittedName>
</protein>
<dbReference type="AlphaFoldDB" id="A0A250XPW6"/>
<feature type="compositionally biased region" description="Polar residues" evidence="1">
    <location>
        <begin position="243"/>
        <end position="252"/>
    </location>
</feature>
<reference evidence="2 3" key="1">
    <citation type="submission" date="2017-08" db="EMBL/GenBank/DDBJ databases">
        <title>Acidophilic green algal genome provides insights into adaptation to an acidic environment.</title>
        <authorList>
            <person name="Hirooka S."/>
            <person name="Hirose Y."/>
            <person name="Kanesaki Y."/>
            <person name="Higuchi S."/>
            <person name="Fujiwara T."/>
            <person name="Onuma R."/>
            <person name="Era A."/>
            <person name="Ohbayashi R."/>
            <person name="Uzuka A."/>
            <person name="Nozaki H."/>
            <person name="Yoshikawa H."/>
            <person name="Miyagishima S.Y."/>
        </authorList>
    </citation>
    <scope>NUCLEOTIDE SEQUENCE [LARGE SCALE GENOMIC DNA]</scope>
    <source>
        <strain evidence="2 3">NIES-2499</strain>
    </source>
</reference>
<keyword evidence="3" id="KW-1185">Reference proteome</keyword>